<evidence type="ECO:0000256" key="1">
    <source>
        <dbReference type="SAM" id="SignalP"/>
    </source>
</evidence>
<dbReference type="EMBL" id="CP009962">
    <property type="protein sequence ID" value="AIY40539.1"/>
    <property type="molecule type" value="Genomic_DNA"/>
</dbReference>
<evidence type="ECO:0000313" key="3">
    <source>
        <dbReference type="Proteomes" id="UP000030302"/>
    </source>
</evidence>
<reference evidence="3" key="1">
    <citation type="journal article" date="2014" name="Soil Biol. Biochem.">
        <title>Structure and function of bacterial communities in ageing soils: Insights from the Mendocino ecological staircase.</title>
        <authorList>
            <person name="Uroz S."/>
            <person name="Tech J.J."/>
            <person name="Sawaya N.A."/>
            <person name="Frey-Klett P."/>
            <person name="Leveau J.H.J."/>
        </authorList>
    </citation>
    <scope>NUCLEOTIDE SEQUENCE [LARGE SCALE GENOMIC DNA]</scope>
    <source>
        <strain evidence="3">Cal35</strain>
    </source>
</reference>
<dbReference type="InterPro" id="IPR052517">
    <property type="entry name" value="GlcG_carb_metab_protein"/>
</dbReference>
<keyword evidence="3" id="KW-1185">Reference proteome</keyword>
<dbReference type="AlphaFoldDB" id="A0A0A1FA38"/>
<dbReference type="Proteomes" id="UP000030302">
    <property type="component" value="Chromosome"/>
</dbReference>
<gene>
    <name evidence="2" type="ORF">LT85_1381</name>
</gene>
<accession>A0A0A1FA38</accession>
<keyword evidence="1" id="KW-0732">Signal</keyword>
<sequence length="164" mass="16919">MAFKRQVLAGVALTVASIAPVSAQAPLIEKNVSMKMALVIMEGAIAQCTKDGNKVSVVIVDNAGLVRASLRGDGTSPHTMEFARKKAYTARARGQTSLEFMKLTDDPAKAYLRQIPDVVAVGGGVPIKVGNVTIGAVGVSGSPGGEKDEVCANAGIARVADQLK</sequence>
<feature type="signal peptide" evidence="1">
    <location>
        <begin position="1"/>
        <end position="23"/>
    </location>
</feature>
<evidence type="ECO:0000313" key="2">
    <source>
        <dbReference type="EMBL" id="AIY40539.1"/>
    </source>
</evidence>
<dbReference type="KEGG" id="care:LT85_1381"/>
<name>A0A0A1FA38_9BURK</name>
<protein>
    <submittedName>
        <fullName evidence="2">Putative extracellular protein containing predicted 35aa signal peptide</fullName>
    </submittedName>
</protein>
<organism evidence="2 3">
    <name type="scientific">Collimonas arenae</name>
    <dbReference type="NCBI Taxonomy" id="279058"/>
    <lineage>
        <taxon>Bacteria</taxon>
        <taxon>Pseudomonadati</taxon>
        <taxon>Pseudomonadota</taxon>
        <taxon>Betaproteobacteria</taxon>
        <taxon>Burkholderiales</taxon>
        <taxon>Oxalobacteraceae</taxon>
        <taxon>Collimonas</taxon>
    </lineage>
</organism>
<dbReference type="PANTHER" id="PTHR34309">
    <property type="entry name" value="SLR1406 PROTEIN"/>
    <property type="match status" value="1"/>
</dbReference>
<dbReference type="OrthoDB" id="1684899at2"/>
<dbReference type="InterPro" id="IPR038084">
    <property type="entry name" value="PduO/GlcC-like_sf"/>
</dbReference>
<dbReference type="Gene3D" id="3.30.450.150">
    <property type="entry name" value="Haem-degrading domain"/>
    <property type="match status" value="1"/>
</dbReference>
<dbReference type="SUPFAM" id="SSF143744">
    <property type="entry name" value="GlcG-like"/>
    <property type="match status" value="1"/>
</dbReference>
<proteinExistence type="predicted"/>
<dbReference type="PANTHER" id="PTHR34309:SF10">
    <property type="entry name" value="SLR1406 PROTEIN"/>
    <property type="match status" value="1"/>
</dbReference>
<dbReference type="InterPro" id="IPR005624">
    <property type="entry name" value="PduO/GlcC-like"/>
</dbReference>
<dbReference type="STRING" id="279058.LT85_1381"/>
<dbReference type="HOGENOM" id="CLU_103773_0_1_4"/>
<feature type="chain" id="PRO_5001983076" evidence="1">
    <location>
        <begin position="24"/>
        <end position="164"/>
    </location>
</feature>
<dbReference type="Pfam" id="PF03928">
    <property type="entry name" value="HbpS-like"/>
    <property type="match status" value="1"/>
</dbReference>